<feature type="domain" description="Copper amine oxidase-like N-terminal" evidence="2">
    <location>
        <begin position="35"/>
        <end position="138"/>
    </location>
</feature>
<dbReference type="RefSeq" id="WP_188988241.1">
    <property type="nucleotide sequence ID" value="NZ_BMHP01000001.1"/>
</dbReference>
<dbReference type="Pfam" id="PF07833">
    <property type="entry name" value="Cu_amine_oxidN1"/>
    <property type="match status" value="1"/>
</dbReference>
<dbReference type="AlphaFoldDB" id="A0A916YJB1"/>
<name>A0A916YJB1_9BACL</name>
<keyword evidence="1" id="KW-0732">Signal</keyword>
<sequence length="389" mass="43105">MRKSLLFVIALIIMAASIPAAASAAKQEDVTAVLVNGTKVAYAQAPITRDGTTLVSARETFKSLGLEFSWDAANRRLLGTSKETTLAVTLNQPTGTINGISVFLGSPAIEKNGRIMVPLRFLLDGVGASMVKKGTQLQVITGSQEKSPYYTALPLQITNTSVKNLGTETITVNYEHFAYDDEFYYWKEYSLVLAPKQKAAFQDAAAMPGDTITLDYEENVFLGRTIKSITAKEVDTPSKSYQKASNLYQSDNYYGALQNVFQKQWDDVVKYYKQELAKNKNVPLRIEGSNITYNSIGIPEANIGVTNLTGKRIIAMELSFSCLDSFGEPVNQMFTKSNRFSGRAQDISAESYESYTLTWTLNLFENCSKISNIKIDRVAYSDGTVWKRK</sequence>
<evidence type="ECO:0000256" key="1">
    <source>
        <dbReference type="SAM" id="SignalP"/>
    </source>
</evidence>
<dbReference type="InterPro" id="IPR012854">
    <property type="entry name" value="Cu_amine_oxidase-like_N"/>
</dbReference>
<reference evidence="3" key="1">
    <citation type="journal article" date="2014" name="Int. J. Syst. Evol. Microbiol.">
        <title>Complete genome sequence of Corynebacterium casei LMG S-19264T (=DSM 44701T), isolated from a smear-ripened cheese.</title>
        <authorList>
            <consortium name="US DOE Joint Genome Institute (JGI-PGF)"/>
            <person name="Walter F."/>
            <person name="Albersmeier A."/>
            <person name="Kalinowski J."/>
            <person name="Ruckert C."/>
        </authorList>
    </citation>
    <scope>NUCLEOTIDE SEQUENCE</scope>
    <source>
        <strain evidence="3">CGMCC 1.15178</strain>
    </source>
</reference>
<reference evidence="3" key="2">
    <citation type="submission" date="2020-09" db="EMBL/GenBank/DDBJ databases">
        <authorList>
            <person name="Sun Q."/>
            <person name="Zhou Y."/>
        </authorList>
    </citation>
    <scope>NUCLEOTIDE SEQUENCE</scope>
    <source>
        <strain evidence="3">CGMCC 1.15178</strain>
    </source>
</reference>
<comment type="caution">
    <text evidence="3">The sequence shown here is derived from an EMBL/GenBank/DDBJ whole genome shotgun (WGS) entry which is preliminary data.</text>
</comment>
<gene>
    <name evidence="3" type="ORF">GCM10010911_01810</name>
</gene>
<evidence type="ECO:0000259" key="2">
    <source>
        <dbReference type="Pfam" id="PF07833"/>
    </source>
</evidence>
<evidence type="ECO:0000313" key="4">
    <source>
        <dbReference type="Proteomes" id="UP000612456"/>
    </source>
</evidence>
<dbReference type="EMBL" id="BMHP01000001">
    <property type="protein sequence ID" value="GGD47911.1"/>
    <property type="molecule type" value="Genomic_DNA"/>
</dbReference>
<feature type="chain" id="PRO_5038909472" description="Copper amine oxidase-like N-terminal domain-containing protein" evidence="1">
    <location>
        <begin position="23"/>
        <end position="389"/>
    </location>
</feature>
<feature type="signal peptide" evidence="1">
    <location>
        <begin position="1"/>
        <end position="22"/>
    </location>
</feature>
<organism evidence="3 4">
    <name type="scientific">Paenibacillus nasutitermitis</name>
    <dbReference type="NCBI Taxonomy" id="1652958"/>
    <lineage>
        <taxon>Bacteria</taxon>
        <taxon>Bacillati</taxon>
        <taxon>Bacillota</taxon>
        <taxon>Bacilli</taxon>
        <taxon>Bacillales</taxon>
        <taxon>Paenibacillaceae</taxon>
        <taxon>Paenibacillus</taxon>
    </lineage>
</organism>
<dbReference type="SUPFAM" id="SSF55383">
    <property type="entry name" value="Copper amine oxidase, domain N"/>
    <property type="match status" value="1"/>
</dbReference>
<proteinExistence type="predicted"/>
<evidence type="ECO:0000313" key="3">
    <source>
        <dbReference type="EMBL" id="GGD47911.1"/>
    </source>
</evidence>
<dbReference type="InterPro" id="IPR036582">
    <property type="entry name" value="Mao_N_sf"/>
</dbReference>
<protein>
    <recommendedName>
        <fullName evidence="2">Copper amine oxidase-like N-terminal domain-containing protein</fullName>
    </recommendedName>
</protein>
<dbReference type="Proteomes" id="UP000612456">
    <property type="component" value="Unassembled WGS sequence"/>
</dbReference>
<dbReference type="Gene3D" id="3.30.457.10">
    <property type="entry name" value="Copper amine oxidase-like, N-terminal domain"/>
    <property type="match status" value="1"/>
</dbReference>
<accession>A0A916YJB1</accession>
<keyword evidence="4" id="KW-1185">Reference proteome</keyword>